<dbReference type="PRINTS" id="PR00081">
    <property type="entry name" value="GDHRDH"/>
</dbReference>
<dbReference type="InterPro" id="IPR002347">
    <property type="entry name" value="SDR_fam"/>
</dbReference>
<evidence type="ECO:0000313" key="5">
    <source>
        <dbReference type="Proteomes" id="UP001215280"/>
    </source>
</evidence>
<dbReference type="EMBL" id="JARJLG010000116">
    <property type="protein sequence ID" value="KAJ7742683.1"/>
    <property type="molecule type" value="Genomic_DNA"/>
</dbReference>
<evidence type="ECO:0000256" key="2">
    <source>
        <dbReference type="ARBA" id="ARBA00023002"/>
    </source>
</evidence>
<accession>A0AAD7IGW4</accession>
<sequence length="292" mass="31778">MASRVWLITGTTSGFGRNLVSSVLARGDRVIATSRNLDPIEDLEGTSDNLRLLQLDVTAGEEIIKCRVADARAIWGRIDVVVNNAGSCYLGLLEEGGSALLRKQYEVNVFGLLDVTSACLPYLRAQNGGTIVVVGSRSAWTAETIGLGPYGSSKAAVHALAETLSVEVAQFNIRVLLVEPSAFRTRMVRTADNYNTQNPIAAYDDTRRENLSSYSARDGAQMGDPAKAMEAVVDVVRGEGAAKGKPWPRYLLLGKDADRDVRAKCKIMTEHLDEWREVVTGVDFEDEDFGVH</sequence>
<organism evidence="4 5">
    <name type="scientific">Mycena maculata</name>
    <dbReference type="NCBI Taxonomy" id="230809"/>
    <lineage>
        <taxon>Eukaryota</taxon>
        <taxon>Fungi</taxon>
        <taxon>Dikarya</taxon>
        <taxon>Basidiomycota</taxon>
        <taxon>Agaricomycotina</taxon>
        <taxon>Agaricomycetes</taxon>
        <taxon>Agaricomycetidae</taxon>
        <taxon>Agaricales</taxon>
        <taxon>Marasmiineae</taxon>
        <taxon>Mycenaceae</taxon>
        <taxon>Mycena</taxon>
    </lineage>
</organism>
<keyword evidence="5" id="KW-1185">Reference proteome</keyword>
<evidence type="ECO:0000256" key="1">
    <source>
        <dbReference type="ARBA" id="ARBA00006484"/>
    </source>
</evidence>
<dbReference type="Proteomes" id="UP001215280">
    <property type="component" value="Unassembled WGS sequence"/>
</dbReference>
<comment type="similarity">
    <text evidence="1 3">Belongs to the short-chain dehydrogenases/reductases (SDR) family.</text>
</comment>
<protein>
    <recommendedName>
        <fullName evidence="6">NAD(P)-binding protein</fullName>
    </recommendedName>
</protein>
<dbReference type="GO" id="GO:0016491">
    <property type="term" value="F:oxidoreductase activity"/>
    <property type="evidence" value="ECO:0007669"/>
    <property type="project" value="UniProtKB-KW"/>
</dbReference>
<comment type="caution">
    <text evidence="4">The sequence shown here is derived from an EMBL/GenBank/DDBJ whole genome shotgun (WGS) entry which is preliminary data.</text>
</comment>
<gene>
    <name evidence="4" type="ORF">DFH07DRAFT_836082</name>
</gene>
<keyword evidence="2" id="KW-0560">Oxidoreductase</keyword>
<evidence type="ECO:0000256" key="3">
    <source>
        <dbReference type="RuleBase" id="RU000363"/>
    </source>
</evidence>
<dbReference type="Pfam" id="PF00106">
    <property type="entry name" value="adh_short"/>
    <property type="match status" value="1"/>
</dbReference>
<dbReference type="PANTHER" id="PTHR43976:SF16">
    <property type="entry name" value="SHORT-CHAIN DEHYDROGENASE_REDUCTASE FAMILY PROTEIN"/>
    <property type="match status" value="1"/>
</dbReference>
<dbReference type="SUPFAM" id="SSF51735">
    <property type="entry name" value="NAD(P)-binding Rossmann-fold domains"/>
    <property type="match status" value="1"/>
</dbReference>
<evidence type="ECO:0000313" key="4">
    <source>
        <dbReference type="EMBL" id="KAJ7742683.1"/>
    </source>
</evidence>
<dbReference type="Gene3D" id="3.40.50.720">
    <property type="entry name" value="NAD(P)-binding Rossmann-like Domain"/>
    <property type="match status" value="1"/>
</dbReference>
<dbReference type="PANTHER" id="PTHR43976">
    <property type="entry name" value="SHORT CHAIN DEHYDROGENASE"/>
    <property type="match status" value="1"/>
</dbReference>
<evidence type="ECO:0008006" key="6">
    <source>
        <dbReference type="Google" id="ProtNLM"/>
    </source>
</evidence>
<dbReference type="InterPro" id="IPR051911">
    <property type="entry name" value="SDR_oxidoreductase"/>
</dbReference>
<dbReference type="AlphaFoldDB" id="A0AAD7IGW4"/>
<dbReference type="CDD" id="cd05374">
    <property type="entry name" value="17beta-HSD-like_SDR_c"/>
    <property type="match status" value="1"/>
</dbReference>
<reference evidence="4" key="1">
    <citation type="submission" date="2023-03" db="EMBL/GenBank/DDBJ databases">
        <title>Massive genome expansion in bonnet fungi (Mycena s.s.) driven by repeated elements and novel gene families across ecological guilds.</title>
        <authorList>
            <consortium name="Lawrence Berkeley National Laboratory"/>
            <person name="Harder C.B."/>
            <person name="Miyauchi S."/>
            <person name="Viragh M."/>
            <person name="Kuo A."/>
            <person name="Thoen E."/>
            <person name="Andreopoulos B."/>
            <person name="Lu D."/>
            <person name="Skrede I."/>
            <person name="Drula E."/>
            <person name="Henrissat B."/>
            <person name="Morin E."/>
            <person name="Kohler A."/>
            <person name="Barry K."/>
            <person name="LaButti K."/>
            <person name="Morin E."/>
            <person name="Salamov A."/>
            <person name="Lipzen A."/>
            <person name="Mereny Z."/>
            <person name="Hegedus B."/>
            <person name="Baldrian P."/>
            <person name="Stursova M."/>
            <person name="Weitz H."/>
            <person name="Taylor A."/>
            <person name="Grigoriev I.V."/>
            <person name="Nagy L.G."/>
            <person name="Martin F."/>
            <person name="Kauserud H."/>
        </authorList>
    </citation>
    <scope>NUCLEOTIDE SEQUENCE</scope>
    <source>
        <strain evidence="4">CBHHK188m</strain>
    </source>
</reference>
<proteinExistence type="inferred from homology"/>
<dbReference type="InterPro" id="IPR036291">
    <property type="entry name" value="NAD(P)-bd_dom_sf"/>
</dbReference>
<name>A0AAD7IGW4_9AGAR</name>
<dbReference type="PRINTS" id="PR00080">
    <property type="entry name" value="SDRFAMILY"/>
</dbReference>